<protein>
    <submittedName>
        <fullName evidence="1">Methyltransferase psoC</fullName>
    </submittedName>
</protein>
<dbReference type="AlphaFoldDB" id="A0AA37GB56"/>
<dbReference type="Proteomes" id="UP001055172">
    <property type="component" value="Unassembled WGS sequence"/>
</dbReference>
<proteinExistence type="predicted"/>
<sequence length="258" mass="27992">MIAQRGNRAGNDQSTNSYLAMVGDVHAELTRLQVQHRWIQMCLKDKIAFAPVDLTKEGLKILDMGCADASPVDAQYVGTLLRDLQKQVPASAQMVGADVSTAFLPASSQGNICYVTQDVCDPPAAALRGQFDMTHVRNVLHSTQKSGIDQAVANLSDTLAPGGWLQIMEMDMTSGQPKQPQALQDLIQIIGYMFEKQGLDRHYARKIPDSMKKAGLENVTVETVECGIGKVLGDEAAVRSSIKPFMHTIPLVARNANG</sequence>
<dbReference type="GO" id="GO:0008168">
    <property type="term" value="F:methyltransferase activity"/>
    <property type="evidence" value="ECO:0007669"/>
    <property type="project" value="UniProtKB-KW"/>
</dbReference>
<dbReference type="SUPFAM" id="SSF53335">
    <property type="entry name" value="S-adenosyl-L-methionine-dependent methyltransferases"/>
    <property type="match status" value="1"/>
</dbReference>
<dbReference type="InterPro" id="IPR029063">
    <property type="entry name" value="SAM-dependent_MTases_sf"/>
</dbReference>
<evidence type="ECO:0000313" key="1">
    <source>
        <dbReference type="EMBL" id="GJC77430.1"/>
    </source>
</evidence>
<comment type="caution">
    <text evidence="1">The sequence shown here is derived from an EMBL/GenBank/DDBJ whole genome shotgun (WGS) entry which is preliminary data.</text>
</comment>
<keyword evidence="1" id="KW-0808">Transferase</keyword>
<keyword evidence="1" id="KW-0489">Methyltransferase</keyword>
<organism evidence="1 2">
    <name type="scientific">Colletotrichum liriopes</name>
    <dbReference type="NCBI Taxonomy" id="708192"/>
    <lineage>
        <taxon>Eukaryota</taxon>
        <taxon>Fungi</taxon>
        <taxon>Dikarya</taxon>
        <taxon>Ascomycota</taxon>
        <taxon>Pezizomycotina</taxon>
        <taxon>Sordariomycetes</taxon>
        <taxon>Hypocreomycetidae</taxon>
        <taxon>Glomerellales</taxon>
        <taxon>Glomerellaceae</taxon>
        <taxon>Colletotrichum</taxon>
        <taxon>Colletotrichum spaethianum species complex</taxon>
    </lineage>
</organism>
<dbReference type="Gene3D" id="3.40.50.150">
    <property type="entry name" value="Vaccinia Virus protein VP39"/>
    <property type="match status" value="1"/>
</dbReference>
<dbReference type="EMBL" id="BPPX01000001">
    <property type="protein sequence ID" value="GJC77430.1"/>
    <property type="molecule type" value="Genomic_DNA"/>
</dbReference>
<reference evidence="1 2" key="1">
    <citation type="submission" date="2021-07" db="EMBL/GenBank/DDBJ databases">
        <title>Genome data of Colletotrichum spaethianum.</title>
        <authorList>
            <person name="Utami Y.D."/>
            <person name="Hiruma K."/>
        </authorList>
    </citation>
    <scope>NUCLEOTIDE SEQUENCE [LARGE SCALE GENOMIC DNA]</scope>
    <source>
        <strain evidence="1 2">MAFF 242679</strain>
    </source>
</reference>
<dbReference type="Pfam" id="PF13489">
    <property type="entry name" value="Methyltransf_23"/>
    <property type="match status" value="1"/>
</dbReference>
<evidence type="ECO:0000313" key="2">
    <source>
        <dbReference type="Proteomes" id="UP001055172"/>
    </source>
</evidence>
<accession>A0AA37GB56</accession>
<dbReference type="GO" id="GO:0032259">
    <property type="term" value="P:methylation"/>
    <property type="evidence" value="ECO:0007669"/>
    <property type="project" value="UniProtKB-KW"/>
</dbReference>
<keyword evidence="2" id="KW-1185">Reference proteome</keyword>
<gene>
    <name evidence="1" type="ORF">ColLi_00268</name>
</gene>
<name>A0AA37GB56_9PEZI</name>